<evidence type="ECO:0000256" key="1">
    <source>
        <dbReference type="SAM" id="Coils"/>
    </source>
</evidence>
<dbReference type="AlphaFoldDB" id="A0A2G5UWY3"/>
<feature type="coiled-coil region" evidence="1">
    <location>
        <begin position="36"/>
        <end position="85"/>
    </location>
</feature>
<organism evidence="2 3">
    <name type="scientific">Caenorhabditis nigoni</name>
    <dbReference type="NCBI Taxonomy" id="1611254"/>
    <lineage>
        <taxon>Eukaryota</taxon>
        <taxon>Metazoa</taxon>
        <taxon>Ecdysozoa</taxon>
        <taxon>Nematoda</taxon>
        <taxon>Chromadorea</taxon>
        <taxon>Rhabditida</taxon>
        <taxon>Rhabditina</taxon>
        <taxon>Rhabditomorpha</taxon>
        <taxon>Rhabditoidea</taxon>
        <taxon>Rhabditidae</taxon>
        <taxon>Peloderinae</taxon>
        <taxon>Caenorhabditis</taxon>
    </lineage>
</organism>
<comment type="caution">
    <text evidence="2">The sequence shown here is derived from an EMBL/GenBank/DDBJ whole genome shotgun (WGS) entry which is preliminary data.</text>
</comment>
<dbReference type="EMBL" id="PDUG01000002">
    <property type="protein sequence ID" value="PIC44044.1"/>
    <property type="molecule type" value="Genomic_DNA"/>
</dbReference>
<accession>A0A2G5UWY3</accession>
<proteinExistence type="predicted"/>
<evidence type="ECO:0000313" key="2">
    <source>
        <dbReference type="EMBL" id="PIC44044.1"/>
    </source>
</evidence>
<name>A0A2G5UWY3_9PELO</name>
<sequence>MRNRKYIVGELEFTENGIRFSAWDPFEENRMNQYLVLQLVDQKRDCEEKIQRMEQELRGLCTAEKRELQLELEELERKLTDINHDFFVW</sequence>
<evidence type="ECO:0000313" key="3">
    <source>
        <dbReference type="Proteomes" id="UP000230233"/>
    </source>
</evidence>
<protein>
    <submittedName>
        <fullName evidence="2">Uncharacterized protein</fullName>
    </submittedName>
</protein>
<reference evidence="3" key="1">
    <citation type="submission" date="2017-10" db="EMBL/GenBank/DDBJ databases">
        <title>Rapid genome shrinkage in a self-fertile nematode reveals novel sperm competition proteins.</title>
        <authorList>
            <person name="Yin D."/>
            <person name="Schwarz E.M."/>
            <person name="Thomas C.G."/>
            <person name="Felde R.L."/>
            <person name="Korf I.F."/>
            <person name="Cutter A.D."/>
            <person name="Schartner C.M."/>
            <person name="Ralston E.J."/>
            <person name="Meyer B.J."/>
            <person name="Haag E.S."/>
        </authorList>
    </citation>
    <scope>NUCLEOTIDE SEQUENCE [LARGE SCALE GENOMIC DNA]</scope>
    <source>
        <strain evidence="3">JU1422</strain>
    </source>
</reference>
<gene>
    <name evidence="2" type="primary">Cnig_chr_II.g4549</name>
    <name evidence="2" type="ORF">B9Z55_004549</name>
</gene>
<dbReference type="Proteomes" id="UP000230233">
    <property type="component" value="Chromosome II"/>
</dbReference>
<keyword evidence="3" id="KW-1185">Reference proteome</keyword>
<keyword evidence="1" id="KW-0175">Coiled coil</keyword>